<dbReference type="EMBL" id="CATNWA010017822">
    <property type="protein sequence ID" value="CAI9603289.1"/>
    <property type="molecule type" value="Genomic_DNA"/>
</dbReference>
<accession>A0ABN9G2W7</accession>
<name>A0ABN9G2W7_9NEOB</name>
<evidence type="ECO:0000313" key="2">
    <source>
        <dbReference type="Proteomes" id="UP001162483"/>
    </source>
</evidence>
<proteinExistence type="predicted"/>
<reference evidence="1" key="1">
    <citation type="submission" date="2023-05" db="EMBL/GenBank/DDBJ databases">
        <authorList>
            <person name="Stuckert A."/>
        </authorList>
    </citation>
    <scope>NUCLEOTIDE SEQUENCE</scope>
</reference>
<dbReference type="Proteomes" id="UP001162483">
    <property type="component" value="Unassembled WGS sequence"/>
</dbReference>
<gene>
    <name evidence="1" type="ORF">SPARVUS_LOCUS13286966</name>
</gene>
<evidence type="ECO:0000313" key="1">
    <source>
        <dbReference type="EMBL" id="CAI9603289.1"/>
    </source>
</evidence>
<comment type="caution">
    <text evidence="1">The sequence shown here is derived from an EMBL/GenBank/DDBJ whole genome shotgun (WGS) entry which is preliminary data.</text>
</comment>
<sequence length="123" mass="13455">MQQIPCRLGTGHPAYRECSKSQHSLQYGAPPLRTGPDAVNFVGTRRDYAAPIQLTVAYGTTSPSMSCQSCIYRLLPSSLAQVRRLLPSSLAQVRRLLPSSLAQVCRLLPFSLAQCVPFPPQPD</sequence>
<organism evidence="1 2">
    <name type="scientific">Staurois parvus</name>
    <dbReference type="NCBI Taxonomy" id="386267"/>
    <lineage>
        <taxon>Eukaryota</taxon>
        <taxon>Metazoa</taxon>
        <taxon>Chordata</taxon>
        <taxon>Craniata</taxon>
        <taxon>Vertebrata</taxon>
        <taxon>Euteleostomi</taxon>
        <taxon>Amphibia</taxon>
        <taxon>Batrachia</taxon>
        <taxon>Anura</taxon>
        <taxon>Neobatrachia</taxon>
        <taxon>Ranoidea</taxon>
        <taxon>Ranidae</taxon>
        <taxon>Staurois</taxon>
    </lineage>
</organism>
<feature type="non-terminal residue" evidence="1">
    <location>
        <position position="123"/>
    </location>
</feature>
<keyword evidence="2" id="KW-1185">Reference proteome</keyword>
<protein>
    <submittedName>
        <fullName evidence="1">Uncharacterized protein</fullName>
    </submittedName>
</protein>